<dbReference type="RefSeq" id="WP_303493041.1">
    <property type="nucleotide sequence ID" value="NZ_JAUOPB010000009.1"/>
</dbReference>
<sequence length="149" mass="17361">MKYFNHLSKGLAFFDSYLAMYAVVAFVLSFLQIMFLLDLSLSLKIEAFSISFILLFITAYVFYFLFGVMDKIMRFAKSEGFVDARINWLILYELFSVCLIFGVFVHLIAYEWVSNQMLVEELPPVSWLPAAVGMYIAVRKFLKIKIIKK</sequence>
<evidence type="ECO:0000256" key="1">
    <source>
        <dbReference type="SAM" id="Phobius"/>
    </source>
</evidence>
<reference evidence="2" key="1">
    <citation type="submission" date="2023-07" db="EMBL/GenBank/DDBJ databases">
        <title>Genome content predicts the carbon catabolic preferences of heterotrophic bacteria.</title>
        <authorList>
            <person name="Gralka M."/>
        </authorList>
    </citation>
    <scope>NUCLEOTIDE SEQUENCE</scope>
    <source>
        <strain evidence="2">I3M17_2</strain>
    </source>
</reference>
<dbReference type="AlphaFoldDB" id="A0AAW7X985"/>
<feature type="transmembrane region" description="Helical" evidence="1">
    <location>
        <begin position="89"/>
        <end position="113"/>
    </location>
</feature>
<dbReference type="EMBL" id="JAUOPB010000009">
    <property type="protein sequence ID" value="MDO6423353.1"/>
    <property type="molecule type" value="Genomic_DNA"/>
</dbReference>
<evidence type="ECO:0000313" key="2">
    <source>
        <dbReference type="EMBL" id="MDO6423353.1"/>
    </source>
</evidence>
<evidence type="ECO:0000313" key="3">
    <source>
        <dbReference type="Proteomes" id="UP001169760"/>
    </source>
</evidence>
<name>A0AAW7X985_9GAMM</name>
<keyword evidence="1" id="KW-1133">Transmembrane helix</keyword>
<protein>
    <submittedName>
        <fullName evidence="2">Uncharacterized protein</fullName>
    </submittedName>
</protein>
<keyword evidence="1" id="KW-0812">Transmembrane</keyword>
<comment type="caution">
    <text evidence="2">The sequence shown here is derived from an EMBL/GenBank/DDBJ whole genome shotgun (WGS) entry which is preliminary data.</text>
</comment>
<keyword evidence="1" id="KW-0472">Membrane</keyword>
<feature type="transmembrane region" description="Helical" evidence="1">
    <location>
        <begin position="12"/>
        <end position="35"/>
    </location>
</feature>
<accession>A0AAW7X985</accession>
<proteinExistence type="predicted"/>
<dbReference type="Proteomes" id="UP001169760">
    <property type="component" value="Unassembled WGS sequence"/>
</dbReference>
<organism evidence="2 3">
    <name type="scientific">Saccharophagus degradans</name>
    <dbReference type="NCBI Taxonomy" id="86304"/>
    <lineage>
        <taxon>Bacteria</taxon>
        <taxon>Pseudomonadati</taxon>
        <taxon>Pseudomonadota</taxon>
        <taxon>Gammaproteobacteria</taxon>
        <taxon>Cellvibrionales</taxon>
        <taxon>Cellvibrionaceae</taxon>
        <taxon>Saccharophagus</taxon>
    </lineage>
</organism>
<feature type="transmembrane region" description="Helical" evidence="1">
    <location>
        <begin position="125"/>
        <end position="142"/>
    </location>
</feature>
<gene>
    <name evidence="2" type="ORF">Q4521_12810</name>
</gene>
<feature type="transmembrane region" description="Helical" evidence="1">
    <location>
        <begin position="47"/>
        <end position="68"/>
    </location>
</feature>